<gene>
    <name evidence="2" type="ORF">CB5_LOCUS8338</name>
</gene>
<organism evidence="2">
    <name type="scientific">Ananas comosus var. bracteatus</name>
    <name type="common">red pineapple</name>
    <dbReference type="NCBI Taxonomy" id="296719"/>
    <lineage>
        <taxon>Eukaryota</taxon>
        <taxon>Viridiplantae</taxon>
        <taxon>Streptophyta</taxon>
        <taxon>Embryophyta</taxon>
        <taxon>Tracheophyta</taxon>
        <taxon>Spermatophyta</taxon>
        <taxon>Magnoliopsida</taxon>
        <taxon>Liliopsida</taxon>
        <taxon>Poales</taxon>
        <taxon>Bromeliaceae</taxon>
        <taxon>Bromelioideae</taxon>
        <taxon>Ananas</taxon>
    </lineage>
</organism>
<proteinExistence type="predicted"/>
<sequence>MDSESGEDEIVYESMPCIRIYKSGRVERFFGSEFVPADAASSVDAVIDPVSGVSARLYRPPPHRHWSPRGRGREGRSASRSSSTTTAAASASAPRSTPSSTPTSTPSSRARASSSSPSSTASPPSTPSPAPTPTRGAPSSGSLRTPLPPQPQP</sequence>
<feature type="compositionally biased region" description="Low complexity" evidence="1">
    <location>
        <begin position="78"/>
        <end position="123"/>
    </location>
</feature>
<feature type="compositionally biased region" description="Basic residues" evidence="1">
    <location>
        <begin position="61"/>
        <end position="70"/>
    </location>
</feature>
<accession>A0A6V7P2W3</accession>
<evidence type="ECO:0000256" key="1">
    <source>
        <dbReference type="SAM" id="MobiDB-lite"/>
    </source>
</evidence>
<name>A0A6V7P2W3_ANACO</name>
<evidence type="ECO:0000313" key="2">
    <source>
        <dbReference type="EMBL" id="CAD1825127.1"/>
    </source>
</evidence>
<dbReference type="AlphaFoldDB" id="A0A6V7P2W3"/>
<protein>
    <submittedName>
        <fullName evidence="2">Uncharacterized protein</fullName>
    </submittedName>
</protein>
<reference evidence="2" key="1">
    <citation type="submission" date="2020-07" db="EMBL/GenBank/DDBJ databases">
        <authorList>
            <person name="Lin J."/>
        </authorList>
    </citation>
    <scope>NUCLEOTIDE SEQUENCE</scope>
</reference>
<dbReference type="EMBL" id="LR862144">
    <property type="protein sequence ID" value="CAD1825127.1"/>
    <property type="molecule type" value="Genomic_DNA"/>
</dbReference>
<feature type="region of interest" description="Disordered" evidence="1">
    <location>
        <begin position="52"/>
        <end position="153"/>
    </location>
</feature>